<evidence type="ECO:0000256" key="2">
    <source>
        <dbReference type="ARBA" id="ARBA00022741"/>
    </source>
</evidence>
<dbReference type="InterPro" id="IPR027640">
    <property type="entry name" value="Kinesin-like_fam"/>
</dbReference>
<dbReference type="Pfam" id="PF00225">
    <property type="entry name" value="Kinesin"/>
    <property type="match status" value="1"/>
</dbReference>
<protein>
    <recommendedName>
        <fullName evidence="6">Kinesin motor domain-containing protein</fullName>
    </recommendedName>
</protein>
<keyword evidence="4" id="KW-0206">Cytoskeleton</keyword>
<evidence type="ECO:0000256" key="5">
    <source>
        <dbReference type="PROSITE-ProRule" id="PRU00283"/>
    </source>
</evidence>
<gene>
    <name evidence="7" type="ORF">DPMN_170945</name>
</gene>
<comment type="similarity">
    <text evidence="5">Belongs to the TRAFAC class myosin-kinesin ATPase superfamily. Kinesin family.</text>
</comment>
<dbReference type="InterPro" id="IPR027417">
    <property type="entry name" value="P-loop_NTPase"/>
</dbReference>
<evidence type="ECO:0000256" key="3">
    <source>
        <dbReference type="ARBA" id="ARBA00022840"/>
    </source>
</evidence>
<dbReference type="InterPro" id="IPR036961">
    <property type="entry name" value="Kinesin_motor_dom_sf"/>
</dbReference>
<comment type="caution">
    <text evidence="5">Lacks conserved residue(s) required for the propagation of feature annotation.</text>
</comment>
<dbReference type="GO" id="GO:0003777">
    <property type="term" value="F:microtubule motor activity"/>
    <property type="evidence" value="ECO:0007669"/>
    <property type="project" value="InterPro"/>
</dbReference>
<dbReference type="GO" id="GO:0016887">
    <property type="term" value="F:ATP hydrolysis activity"/>
    <property type="evidence" value="ECO:0007669"/>
    <property type="project" value="TreeGrafter"/>
</dbReference>
<keyword evidence="2" id="KW-0547">Nucleotide-binding</keyword>
<dbReference type="SUPFAM" id="SSF52540">
    <property type="entry name" value="P-loop containing nucleoside triphosphate hydrolases"/>
    <property type="match status" value="1"/>
</dbReference>
<keyword evidence="4" id="KW-0963">Cytoplasm</keyword>
<organism evidence="7 8">
    <name type="scientific">Dreissena polymorpha</name>
    <name type="common">Zebra mussel</name>
    <name type="synonym">Mytilus polymorpha</name>
    <dbReference type="NCBI Taxonomy" id="45954"/>
    <lineage>
        <taxon>Eukaryota</taxon>
        <taxon>Metazoa</taxon>
        <taxon>Spiralia</taxon>
        <taxon>Lophotrochozoa</taxon>
        <taxon>Mollusca</taxon>
        <taxon>Bivalvia</taxon>
        <taxon>Autobranchia</taxon>
        <taxon>Heteroconchia</taxon>
        <taxon>Euheterodonta</taxon>
        <taxon>Imparidentia</taxon>
        <taxon>Neoheterodontei</taxon>
        <taxon>Myida</taxon>
        <taxon>Dreissenoidea</taxon>
        <taxon>Dreissenidae</taxon>
        <taxon>Dreissena</taxon>
    </lineage>
</organism>
<name>A0A9D4IBZ6_DREPO</name>
<evidence type="ECO:0000259" key="6">
    <source>
        <dbReference type="PROSITE" id="PS50067"/>
    </source>
</evidence>
<proteinExistence type="inferred from homology"/>
<evidence type="ECO:0000313" key="7">
    <source>
        <dbReference type="EMBL" id="KAH3769671.1"/>
    </source>
</evidence>
<dbReference type="PROSITE" id="PS50067">
    <property type="entry name" value="KINESIN_MOTOR_2"/>
    <property type="match status" value="1"/>
</dbReference>
<evidence type="ECO:0000313" key="8">
    <source>
        <dbReference type="Proteomes" id="UP000828390"/>
    </source>
</evidence>
<dbReference type="EMBL" id="JAIWYP010000009">
    <property type="protein sequence ID" value="KAH3769671.1"/>
    <property type="molecule type" value="Genomic_DNA"/>
</dbReference>
<dbReference type="Proteomes" id="UP000828390">
    <property type="component" value="Unassembled WGS sequence"/>
</dbReference>
<evidence type="ECO:0000256" key="4">
    <source>
        <dbReference type="ARBA" id="ARBA00023212"/>
    </source>
</evidence>
<comment type="subcellular location">
    <subcellularLocation>
        <location evidence="1">Cytoplasm</location>
        <location evidence="1">Cytoskeleton</location>
    </subcellularLocation>
</comment>
<accession>A0A9D4IBZ6</accession>
<keyword evidence="3" id="KW-0067">ATP-binding</keyword>
<comment type="caution">
    <text evidence="7">The sequence shown here is derived from an EMBL/GenBank/DDBJ whole genome shotgun (WGS) entry which is preliminary data.</text>
</comment>
<keyword evidence="8" id="KW-1185">Reference proteome</keyword>
<dbReference type="GO" id="GO:0047496">
    <property type="term" value="P:vesicle transport along microtubule"/>
    <property type="evidence" value="ECO:0007669"/>
    <property type="project" value="TreeGrafter"/>
</dbReference>
<dbReference type="GO" id="GO:0005874">
    <property type="term" value="C:microtubule"/>
    <property type="evidence" value="ECO:0007669"/>
    <property type="project" value="TreeGrafter"/>
</dbReference>
<dbReference type="GO" id="GO:0005524">
    <property type="term" value="F:ATP binding"/>
    <property type="evidence" value="ECO:0007669"/>
    <property type="project" value="UniProtKB-KW"/>
</dbReference>
<feature type="domain" description="Kinesin motor" evidence="6">
    <location>
        <begin position="1"/>
        <end position="81"/>
    </location>
</feature>
<dbReference type="AlphaFoldDB" id="A0A9D4IBZ6"/>
<evidence type="ECO:0000256" key="1">
    <source>
        <dbReference type="ARBA" id="ARBA00004245"/>
    </source>
</evidence>
<reference evidence="7" key="2">
    <citation type="submission" date="2020-11" db="EMBL/GenBank/DDBJ databases">
        <authorList>
            <person name="McCartney M.A."/>
            <person name="Auch B."/>
            <person name="Kono T."/>
            <person name="Mallez S."/>
            <person name="Becker A."/>
            <person name="Gohl D.M."/>
            <person name="Silverstein K.A.T."/>
            <person name="Koren S."/>
            <person name="Bechman K.B."/>
            <person name="Herman A."/>
            <person name="Abrahante J.E."/>
            <person name="Garbe J."/>
        </authorList>
    </citation>
    <scope>NUCLEOTIDE SEQUENCE</scope>
    <source>
        <strain evidence="7">Duluth1</strain>
        <tissue evidence="7">Whole animal</tissue>
    </source>
</reference>
<dbReference type="InterPro" id="IPR001752">
    <property type="entry name" value="Kinesin_motor_dom"/>
</dbReference>
<dbReference type="Gene3D" id="3.40.850.10">
    <property type="entry name" value="Kinesin motor domain"/>
    <property type="match status" value="1"/>
</dbReference>
<dbReference type="GO" id="GO:0005871">
    <property type="term" value="C:kinesin complex"/>
    <property type="evidence" value="ECO:0007669"/>
    <property type="project" value="TreeGrafter"/>
</dbReference>
<reference evidence="7" key="1">
    <citation type="journal article" date="2019" name="bioRxiv">
        <title>The Genome of the Zebra Mussel, Dreissena polymorpha: A Resource for Invasive Species Research.</title>
        <authorList>
            <person name="McCartney M.A."/>
            <person name="Auch B."/>
            <person name="Kono T."/>
            <person name="Mallez S."/>
            <person name="Zhang Y."/>
            <person name="Obille A."/>
            <person name="Becker A."/>
            <person name="Abrahante J.E."/>
            <person name="Garbe J."/>
            <person name="Badalamenti J.P."/>
            <person name="Herman A."/>
            <person name="Mangelson H."/>
            <person name="Liachko I."/>
            <person name="Sullivan S."/>
            <person name="Sone E.D."/>
            <person name="Koren S."/>
            <person name="Silverstein K.A.T."/>
            <person name="Beckman K.B."/>
            <person name="Gohl D.M."/>
        </authorList>
    </citation>
    <scope>NUCLEOTIDE SEQUENCE</scope>
    <source>
        <strain evidence="7">Duluth1</strain>
        <tissue evidence="7">Whole animal</tissue>
    </source>
</reference>
<sequence>MSTNNDPNKRYEVLFSMLEIYNEQVRDLLSKDNPKGGLNVRQNPKLGMFYVEGLKKVPVGSYSEIEKRMEQGNFTNKCNLL</sequence>
<dbReference type="PANTHER" id="PTHR24115:SF344">
    <property type="entry name" value="KINESIN-LIKE PROTEIN KIF28P"/>
    <property type="match status" value="1"/>
</dbReference>
<dbReference type="GO" id="GO:0008017">
    <property type="term" value="F:microtubule binding"/>
    <property type="evidence" value="ECO:0007669"/>
    <property type="project" value="InterPro"/>
</dbReference>
<dbReference type="PANTHER" id="PTHR24115">
    <property type="entry name" value="KINESIN-RELATED"/>
    <property type="match status" value="1"/>
</dbReference>